<feature type="compositionally biased region" description="Basic and acidic residues" evidence="1">
    <location>
        <begin position="487"/>
        <end position="500"/>
    </location>
</feature>
<evidence type="ECO:0000256" key="1">
    <source>
        <dbReference type="SAM" id="MobiDB-lite"/>
    </source>
</evidence>
<feature type="compositionally biased region" description="Polar residues" evidence="1">
    <location>
        <begin position="539"/>
        <end position="553"/>
    </location>
</feature>
<evidence type="ECO:0000313" key="3">
    <source>
        <dbReference type="Proteomes" id="UP000054481"/>
    </source>
</evidence>
<feature type="region of interest" description="Disordered" evidence="1">
    <location>
        <begin position="265"/>
        <end position="336"/>
    </location>
</feature>
<reference evidence="2 3" key="1">
    <citation type="journal article" date="2014" name="Genome Biol. Evol.">
        <title>Comparative genomics and transcriptomics analyses reveal divergent lifestyle features of nematode endoparasitic fungus Hirsutella minnesotensis.</title>
        <authorList>
            <person name="Lai Y."/>
            <person name="Liu K."/>
            <person name="Zhang X."/>
            <person name="Zhang X."/>
            <person name="Li K."/>
            <person name="Wang N."/>
            <person name="Shu C."/>
            <person name="Wu Y."/>
            <person name="Wang C."/>
            <person name="Bushley K.E."/>
            <person name="Xiang M."/>
            <person name="Liu X."/>
        </authorList>
    </citation>
    <scope>NUCLEOTIDE SEQUENCE [LARGE SCALE GENOMIC DNA]</scope>
    <source>
        <strain evidence="2 3">3608</strain>
    </source>
</reference>
<feature type="region of interest" description="Disordered" evidence="1">
    <location>
        <begin position="539"/>
        <end position="578"/>
    </location>
</feature>
<organism evidence="2 3">
    <name type="scientific">Hirsutella minnesotensis 3608</name>
    <dbReference type="NCBI Taxonomy" id="1043627"/>
    <lineage>
        <taxon>Eukaryota</taxon>
        <taxon>Fungi</taxon>
        <taxon>Dikarya</taxon>
        <taxon>Ascomycota</taxon>
        <taxon>Pezizomycotina</taxon>
        <taxon>Sordariomycetes</taxon>
        <taxon>Hypocreomycetidae</taxon>
        <taxon>Hypocreales</taxon>
        <taxon>Ophiocordycipitaceae</taxon>
        <taxon>Hirsutella</taxon>
    </lineage>
</organism>
<feature type="compositionally biased region" description="Basic and acidic residues" evidence="1">
    <location>
        <begin position="964"/>
        <end position="975"/>
    </location>
</feature>
<feature type="compositionally biased region" description="Polar residues" evidence="1">
    <location>
        <begin position="284"/>
        <end position="297"/>
    </location>
</feature>
<feature type="compositionally biased region" description="Pro residues" evidence="1">
    <location>
        <begin position="695"/>
        <end position="706"/>
    </location>
</feature>
<feature type="region of interest" description="Disordered" evidence="1">
    <location>
        <begin position="782"/>
        <end position="825"/>
    </location>
</feature>
<feature type="region of interest" description="Disordered" evidence="1">
    <location>
        <begin position="59"/>
        <end position="171"/>
    </location>
</feature>
<feature type="region of interest" description="Disordered" evidence="1">
    <location>
        <begin position="1"/>
        <end position="36"/>
    </location>
</feature>
<gene>
    <name evidence="2" type="ORF">HIM_06803</name>
</gene>
<keyword evidence="3" id="KW-1185">Reference proteome</keyword>
<feature type="compositionally biased region" description="Polar residues" evidence="1">
    <location>
        <begin position="75"/>
        <end position="88"/>
    </location>
</feature>
<dbReference type="OrthoDB" id="3870679at2759"/>
<proteinExistence type="predicted"/>
<feature type="compositionally biased region" description="Basic and acidic residues" evidence="1">
    <location>
        <begin position="152"/>
        <end position="164"/>
    </location>
</feature>
<feature type="compositionally biased region" description="Basic and acidic residues" evidence="1">
    <location>
        <begin position="554"/>
        <end position="567"/>
    </location>
</feature>
<dbReference type="EMBL" id="KQ030531">
    <property type="protein sequence ID" value="KJZ73910.1"/>
    <property type="molecule type" value="Genomic_DNA"/>
</dbReference>
<dbReference type="AlphaFoldDB" id="A0A0F7ZNK5"/>
<feature type="compositionally biased region" description="Basic and acidic residues" evidence="1">
    <location>
        <begin position="908"/>
        <end position="929"/>
    </location>
</feature>
<evidence type="ECO:0000313" key="2">
    <source>
        <dbReference type="EMBL" id="KJZ73910.1"/>
    </source>
</evidence>
<feature type="compositionally biased region" description="Basic residues" evidence="1">
    <location>
        <begin position="930"/>
        <end position="946"/>
    </location>
</feature>
<feature type="compositionally biased region" description="Pro residues" evidence="1">
    <location>
        <begin position="115"/>
        <end position="128"/>
    </location>
</feature>
<accession>A0A0F7ZNK5</accession>
<feature type="region of interest" description="Disordered" evidence="1">
    <location>
        <begin position="377"/>
        <end position="517"/>
    </location>
</feature>
<feature type="region of interest" description="Disordered" evidence="1">
    <location>
        <begin position="874"/>
        <end position="1011"/>
    </location>
</feature>
<feature type="compositionally biased region" description="Basic and acidic residues" evidence="1">
    <location>
        <begin position="984"/>
        <end position="1011"/>
    </location>
</feature>
<dbReference type="Proteomes" id="UP000054481">
    <property type="component" value="Unassembled WGS sequence"/>
</dbReference>
<feature type="compositionally biased region" description="Polar residues" evidence="1">
    <location>
        <begin position="315"/>
        <end position="336"/>
    </location>
</feature>
<feature type="compositionally biased region" description="Basic and acidic residues" evidence="1">
    <location>
        <begin position="874"/>
        <end position="886"/>
    </location>
</feature>
<feature type="compositionally biased region" description="Basic residues" evidence="1">
    <location>
        <begin position="445"/>
        <end position="460"/>
    </location>
</feature>
<protein>
    <submittedName>
        <fullName evidence="2">Uncharacterized protein</fullName>
    </submittedName>
</protein>
<feature type="compositionally biased region" description="Low complexity" evidence="1">
    <location>
        <begin position="298"/>
        <end position="308"/>
    </location>
</feature>
<feature type="region of interest" description="Disordered" evidence="1">
    <location>
        <begin position="649"/>
        <end position="719"/>
    </location>
</feature>
<feature type="compositionally biased region" description="Low complexity" evidence="1">
    <location>
        <begin position="89"/>
        <end position="101"/>
    </location>
</feature>
<feature type="compositionally biased region" description="Polar residues" evidence="1">
    <location>
        <begin position="405"/>
        <end position="414"/>
    </location>
</feature>
<feature type="compositionally biased region" description="Basic and acidic residues" evidence="1">
    <location>
        <begin position="23"/>
        <end position="34"/>
    </location>
</feature>
<name>A0A0F7ZNK5_9HYPO</name>
<feature type="compositionally biased region" description="Polar residues" evidence="1">
    <location>
        <begin position="134"/>
        <end position="147"/>
    </location>
</feature>
<sequence>MSAPSPEYALGPRCFKKHKVLPRPHDHRSLDKPRAIPMNHSEYAAISALSTLQPAVNQEAWKVGNRPDLPPTPPNNFRHSPINPSTVPSSLSTTDSNSDTTPYAAKRSVATPPDQRSPPTPDVTPPGPAVRSPGSRSLTLDSGQSRFAVSDSRTESFKTAREEAASSDEEGARLAVGHALGSVSVPQQATLRLANSQRGPAMHPQELDLALNRLQLGRPGTQPARGRQAYVNFSRGWRPPVDTGRGRDERIVADQSKPATLEYALPLKQFSRNRATDRGPVPPTLTTKEPSSALREQSISTSSPRRSSGYVAPVPSTSNASSAVDTKRLSGQSVKSNPSTIIEAILVDRLPQRQRTLRHVPKRGSLREATSLRLSFTDKDLGAPSPEKSGSLLQTRESGSRRNSHGSSTPNSIASGRARRQVWKEGGIPVVVVPDRRSSSNSRSGQRHSLRSTSSRRSRRAPSPGSSPEVSPTRNTPPVVDSPQRGRRPEVDRAASEQRTIDFPPTPPARSSSFSAHLSREGSNLVLLEDLGQSSHNLQQHAQVGNSQHTTSPAHEREPNLPTEKDPQFPGFIRSEDDKHDECNDLLSLGRHDDTLSSRKFSSRNTPFSIASFDTSGTAPEVSEAFAVHMYPHQNSSVLMVDHQPKPASLEQTDVGANTAKLRVKPTIRTTSPGGGPVTPPRQASDDELDSPLRNPRPPPPPPKQPPAINFIPATPSGLTPAQEKLVQLGNYFERTEEAPSRRPSIMRRAFGGRRHSIDYSPSAARSPGFLTRTLSLSRNVRRPSEVVKPTNPDADPAYPKKGAPPAEEDKLHPFWQPSPLDDGPVRGSEHIPGTESHRFECCSHVDPWARYPKRSLSTRMKRTFAIFPISDDDRSSMQAHGPDRRVIRRTPSGNLKVVSRRSSMESSRAHESGRDSHRPDYRMNERRSFWRRGSLRRSASHKQMRRSASQSRWGGMQSLPRILSERRREKRSQELRQMISGPKDVRDGVQDLIEPKGKRIQQRGEDYSLI</sequence>